<dbReference type="Pfam" id="PF07030">
    <property type="entry name" value="Phage_Mu_Gp36"/>
    <property type="match status" value="1"/>
</dbReference>
<dbReference type="InterPro" id="IPR009752">
    <property type="entry name" value="Phage_Mu_GpJ"/>
</dbReference>
<gene>
    <name evidence="2" type="ORF">ACFPK2_04650</name>
</gene>
<organism evidence="2 3">
    <name type="scientific">Bosea minatitlanensis</name>
    <dbReference type="NCBI Taxonomy" id="128782"/>
    <lineage>
        <taxon>Bacteria</taxon>
        <taxon>Pseudomonadati</taxon>
        <taxon>Pseudomonadota</taxon>
        <taxon>Alphaproteobacteria</taxon>
        <taxon>Hyphomicrobiales</taxon>
        <taxon>Boseaceae</taxon>
        <taxon>Bosea</taxon>
    </lineage>
</organism>
<feature type="compositionally biased region" description="Gly residues" evidence="1">
    <location>
        <begin position="116"/>
        <end position="128"/>
    </location>
</feature>
<accession>A0ABW0F0B5</accession>
<reference evidence="3" key="1">
    <citation type="journal article" date="2019" name="Int. J. Syst. Evol. Microbiol.">
        <title>The Global Catalogue of Microorganisms (GCM) 10K type strain sequencing project: providing services to taxonomists for standard genome sequencing and annotation.</title>
        <authorList>
            <consortium name="The Broad Institute Genomics Platform"/>
            <consortium name="The Broad Institute Genome Sequencing Center for Infectious Disease"/>
            <person name="Wu L."/>
            <person name="Ma J."/>
        </authorList>
    </citation>
    <scope>NUCLEOTIDE SEQUENCE [LARGE SCALE GENOMIC DNA]</scope>
    <source>
        <strain evidence="3">CGMCC 1.15643</strain>
    </source>
</reference>
<dbReference type="RefSeq" id="WP_260347663.1">
    <property type="nucleotide sequence ID" value="NZ_JAOAOS010000001.1"/>
</dbReference>
<comment type="caution">
    <text evidence="2">The sequence shown here is derived from an EMBL/GenBank/DDBJ whole genome shotgun (WGS) entry which is preliminary data.</text>
</comment>
<evidence type="ECO:0000313" key="3">
    <source>
        <dbReference type="Proteomes" id="UP001595976"/>
    </source>
</evidence>
<dbReference type="EMBL" id="JBHSLI010000001">
    <property type="protein sequence ID" value="MFC5292278.1"/>
    <property type="molecule type" value="Genomic_DNA"/>
</dbReference>
<proteinExistence type="predicted"/>
<keyword evidence="3" id="KW-1185">Reference proteome</keyword>
<evidence type="ECO:0000256" key="1">
    <source>
        <dbReference type="SAM" id="MobiDB-lite"/>
    </source>
</evidence>
<evidence type="ECO:0000313" key="2">
    <source>
        <dbReference type="EMBL" id="MFC5292278.1"/>
    </source>
</evidence>
<feature type="region of interest" description="Disordered" evidence="1">
    <location>
        <begin position="116"/>
        <end position="142"/>
    </location>
</feature>
<feature type="compositionally biased region" description="Basic and acidic residues" evidence="1">
    <location>
        <begin position="133"/>
        <end position="142"/>
    </location>
</feature>
<dbReference type="Proteomes" id="UP001595976">
    <property type="component" value="Unassembled WGS sequence"/>
</dbReference>
<protein>
    <submittedName>
        <fullName evidence="2">Gp436 family protein</fullName>
    </submittedName>
</protein>
<name>A0ABW0F0B5_9HYPH</name>
<sequence length="142" mass="15430">MSYATRADIETIYGARFLETLMPVDVDTDVAVARAITAAQAVIDPYLRKRYVLPITVPPPPILQQCAIDIACWQLAPAADRMSEEIKERYKMRLAFLQDVAKGNAEIVELTPVPGSGGDGSAVSGGGSFFSAEPRRWSGELE</sequence>